<evidence type="ECO:0000313" key="1">
    <source>
        <dbReference type="EMBL" id="EDR02913.1"/>
    </source>
</evidence>
<evidence type="ECO:0000313" key="2">
    <source>
        <dbReference type="Proteomes" id="UP000001194"/>
    </source>
</evidence>
<sequence>MLILLLRTFKDIFPYFFPLNNECAQCSFSARHFPSIVDGWLSSHVNVSGAHYLHFYHSNDNRMTTTQRGGHRTTTWNEYDPTTTTWHSDNPTTSDRMMTT</sequence>
<organism evidence="2">
    <name type="scientific">Laccaria bicolor (strain S238N-H82 / ATCC MYA-4686)</name>
    <name type="common">Bicoloured deceiver</name>
    <name type="synonym">Laccaria laccata var. bicolor</name>
    <dbReference type="NCBI Taxonomy" id="486041"/>
    <lineage>
        <taxon>Eukaryota</taxon>
        <taxon>Fungi</taxon>
        <taxon>Dikarya</taxon>
        <taxon>Basidiomycota</taxon>
        <taxon>Agaricomycotina</taxon>
        <taxon>Agaricomycetes</taxon>
        <taxon>Agaricomycetidae</taxon>
        <taxon>Agaricales</taxon>
        <taxon>Agaricineae</taxon>
        <taxon>Hydnangiaceae</taxon>
        <taxon>Laccaria</taxon>
    </lineage>
</organism>
<dbReference type="Proteomes" id="UP000001194">
    <property type="component" value="Unassembled WGS sequence"/>
</dbReference>
<protein>
    <submittedName>
        <fullName evidence="1">Predicted protein</fullName>
    </submittedName>
</protein>
<dbReference type="InParanoid" id="B0DR04"/>
<dbReference type="AlphaFoldDB" id="B0DR04"/>
<dbReference type="RefSeq" id="XP_001886336.1">
    <property type="nucleotide sequence ID" value="XM_001886301.1"/>
</dbReference>
<dbReference type="GeneID" id="6081977"/>
<reference evidence="1 2" key="1">
    <citation type="journal article" date="2008" name="Nature">
        <title>The genome of Laccaria bicolor provides insights into mycorrhizal symbiosis.</title>
        <authorList>
            <person name="Martin F."/>
            <person name="Aerts A."/>
            <person name="Ahren D."/>
            <person name="Brun A."/>
            <person name="Danchin E.G.J."/>
            <person name="Duchaussoy F."/>
            <person name="Gibon J."/>
            <person name="Kohler A."/>
            <person name="Lindquist E."/>
            <person name="Pereda V."/>
            <person name="Salamov A."/>
            <person name="Shapiro H.J."/>
            <person name="Wuyts J."/>
            <person name="Blaudez D."/>
            <person name="Buee M."/>
            <person name="Brokstein P."/>
            <person name="Canbaeck B."/>
            <person name="Cohen D."/>
            <person name="Courty P.E."/>
            <person name="Coutinho P.M."/>
            <person name="Delaruelle C."/>
            <person name="Detter J.C."/>
            <person name="Deveau A."/>
            <person name="DiFazio S."/>
            <person name="Duplessis S."/>
            <person name="Fraissinet-Tachet L."/>
            <person name="Lucic E."/>
            <person name="Frey-Klett P."/>
            <person name="Fourrey C."/>
            <person name="Feussner I."/>
            <person name="Gay G."/>
            <person name="Grimwood J."/>
            <person name="Hoegger P.J."/>
            <person name="Jain P."/>
            <person name="Kilaru S."/>
            <person name="Labbe J."/>
            <person name="Lin Y.C."/>
            <person name="Legue V."/>
            <person name="Le Tacon F."/>
            <person name="Marmeisse R."/>
            <person name="Melayah D."/>
            <person name="Montanini B."/>
            <person name="Muratet M."/>
            <person name="Nehls U."/>
            <person name="Niculita-Hirzel H."/>
            <person name="Oudot-Le Secq M.P."/>
            <person name="Peter M."/>
            <person name="Quesneville H."/>
            <person name="Rajashekar B."/>
            <person name="Reich M."/>
            <person name="Rouhier N."/>
            <person name="Schmutz J."/>
            <person name="Yin T."/>
            <person name="Chalot M."/>
            <person name="Henrissat B."/>
            <person name="Kuees U."/>
            <person name="Lucas S."/>
            <person name="Van de Peer Y."/>
            <person name="Podila G.K."/>
            <person name="Polle A."/>
            <person name="Pukkila P.J."/>
            <person name="Richardson P.M."/>
            <person name="Rouze P."/>
            <person name="Sanders I.R."/>
            <person name="Stajich J.E."/>
            <person name="Tunlid A."/>
            <person name="Tuskan G."/>
            <person name="Grigoriev I.V."/>
        </authorList>
    </citation>
    <scope>NUCLEOTIDE SEQUENCE [LARGE SCALE GENOMIC DNA]</scope>
    <source>
        <strain evidence="2">S238N-H82 / ATCC MYA-4686</strain>
    </source>
</reference>
<keyword evidence="2" id="KW-1185">Reference proteome</keyword>
<gene>
    <name evidence="1" type="ORF">LACBIDRAFT_307772</name>
</gene>
<proteinExistence type="predicted"/>
<dbReference type="EMBL" id="DS547127">
    <property type="protein sequence ID" value="EDR02913.1"/>
    <property type="molecule type" value="Genomic_DNA"/>
</dbReference>
<dbReference type="HOGENOM" id="CLU_2306624_0_0_1"/>
<dbReference type="KEGG" id="lbc:LACBIDRAFT_307772"/>
<name>B0DR04_LACBS</name>
<accession>B0DR04</accession>